<organism evidence="1 2">
    <name type="scientific">Eumeta variegata</name>
    <name type="common">Bagworm moth</name>
    <name type="synonym">Eumeta japonica</name>
    <dbReference type="NCBI Taxonomy" id="151549"/>
    <lineage>
        <taxon>Eukaryota</taxon>
        <taxon>Metazoa</taxon>
        <taxon>Ecdysozoa</taxon>
        <taxon>Arthropoda</taxon>
        <taxon>Hexapoda</taxon>
        <taxon>Insecta</taxon>
        <taxon>Pterygota</taxon>
        <taxon>Neoptera</taxon>
        <taxon>Endopterygota</taxon>
        <taxon>Lepidoptera</taxon>
        <taxon>Glossata</taxon>
        <taxon>Ditrysia</taxon>
        <taxon>Tineoidea</taxon>
        <taxon>Psychidae</taxon>
        <taxon>Oiketicinae</taxon>
        <taxon>Eumeta</taxon>
    </lineage>
</organism>
<accession>A0A4C1ZM49</accession>
<comment type="caution">
    <text evidence="1">The sequence shown here is derived from an EMBL/GenBank/DDBJ whole genome shotgun (WGS) entry which is preliminary data.</text>
</comment>
<name>A0A4C1ZM49_EUMVA</name>
<dbReference type="AlphaFoldDB" id="A0A4C1ZM49"/>
<protein>
    <submittedName>
        <fullName evidence="1">Uncharacterized protein</fullName>
    </submittedName>
</protein>
<proteinExistence type="predicted"/>
<gene>
    <name evidence="1" type="ORF">EVAR_87742_1</name>
</gene>
<evidence type="ECO:0000313" key="2">
    <source>
        <dbReference type="Proteomes" id="UP000299102"/>
    </source>
</evidence>
<dbReference type="EMBL" id="BGZK01001968">
    <property type="protein sequence ID" value="GBP88970.1"/>
    <property type="molecule type" value="Genomic_DNA"/>
</dbReference>
<dbReference type="Proteomes" id="UP000299102">
    <property type="component" value="Unassembled WGS sequence"/>
</dbReference>
<reference evidence="1 2" key="1">
    <citation type="journal article" date="2019" name="Commun. Biol.">
        <title>The bagworm genome reveals a unique fibroin gene that provides high tensile strength.</title>
        <authorList>
            <person name="Kono N."/>
            <person name="Nakamura H."/>
            <person name="Ohtoshi R."/>
            <person name="Tomita M."/>
            <person name="Numata K."/>
            <person name="Arakawa K."/>
        </authorList>
    </citation>
    <scope>NUCLEOTIDE SEQUENCE [LARGE SCALE GENOMIC DNA]</scope>
</reference>
<keyword evidence="2" id="KW-1185">Reference proteome</keyword>
<sequence>MATAIFRLSASTSSSVVGSVLRCKLDCMNRKDKRSMRLSVDDPSAVYVRRRQPGRLLLAIRYLRPSHTILFCSDSAFGANCPVRSVLAAGLYAVNAPWGFFLSGPTCYASVLPAAVHALLGHVFAESPAVSIAEAARTLH</sequence>
<evidence type="ECO:0000313" key="1">
    <source>
        <dbReference type="EMBL" id="GBP88970.1"/>
    </source>
</evidence>